<evidence type="ECO:0000313" key="3">
    <source>
        <dbReference type="EMBL" id="SDK26541.1"/>
    </source>
</evidence>
<evidence type="ECO:0000256" key="1">
    <source>
        <dbReference type="SAM" id="MobiDB-lite"/>
    </source>
</evidence>
<organism evidence="3 4">
    <name type="scientific">Methanoculleus thermophilus</name>
    <dbReference type="NCBI Taxonomy" id="2200"/>
    <lineage>
        <taxon>Archaea</taxon>
        <taxon>Methanobacteriati</taxon>
        <taxon>Methanobacteriota</taxon>
        <taxon>Stenosarchaea group</taxon>
        <taxon>Methanomicrobia</taxon>
        <taxon>Methanomicrobiales</taxon>
        <taxon>Methanomicrobiaceae</taxon>
        <taxon>Methanoculleus</taxon>
    </lineage>
</organism>
<feature type="region of interest" description="Disordered" evidence="1">
    <location>
        <begin position="219"/>
        <end position="247"/>
    </location>
</feature>
<dbReference type="AlphaFoldDB" id="A0A1G9AGY9"/>
<evidence type="ECO:0000313" key="4">
    <source>
        <dbReference type="Proteomes" id="UP000326500"/>
    </source>
</evidence>
<sequence>MRESLRRPLLFLITVGTGSLIIIADASIEVIVAGTVLAGFLALVATGALDLAELRPSRLRTALRERKDDSKHSEASELKAAGETVEKPSLIQRLAATEINLPGMLGTFVASIQDAIRHARAPESEKKRKIAKVDAMLDQAVGGAAGSQLVGSTSAKGSEAAVDPLASLADLDLASLDDLDLDGETSGSGTAFESEGISLLSEEEADAVADILKENLSDLSDLDLTPGSDPSDGAGGLSTPGEPAMALPPVAAGEARGFPAGDVQEMNALLGDDLSELEDVNLDEIEVEGEEHEEVVETQVQKAQEPVSNEKALLEELQEESEEDFDMVSFASGGVVEDDLITELKSEVKKKKFVEDLSLVRELKGEKFNAKDLAAELEDILAAMKS</sequence>
<feature type="region of interest" description="Disordered" evidence="1">
    <location>
        <begin position="63"/>
        <end position="82"/>
    </location>
</feature>
<keyword evidence="4" id="KW-1185">Reference proteome</keyword>
<evidence type="ECO:0000256" key="2">
    <source>
        <dbReference type="SAM" id="Phobius"/>
    </source>
</evidence>
<name>A0A1G9AGY9_9EURY</name>
<reference evidence="3 4" key="1">
    <citation type="submission" date="2016-10" db="EMBL/GenBank/DDBJ databases">
        <authorList>
            <person name="Varghese N."/>
            <person name="Submissions S."/>
        </authorList>
    </citation>
    <scope>NUCLEOTIDE SEQUENCE [LARGE SCALE GENOMIC DNA]</scope>
    <source>
        <strain evidence="3 4">DSM 2373</strain>
    </source>
</reference>
<dbReference type="Proteomes" id="UP000326500">
    <property type="component" value="Unassembled WGS sequence"/>
</dbReference>
<feature type="compositionally biased region" description="Basic and acidic residues" evidence="1">
    <location>
        <begin position="63"/>
        <end position="77"/>
    </location>
</feature>
<keyword evidence="2" id="KW-0472">Membrane</keyword>
<keyword evidence="2" id="KW-1133">Transmembrane helix</keyword>
<protein>
    <submittedName>
        <fullName evidence="3">Uncharacterized protein</fullName>
    </submittedName>
</protein>
<dbReference type="EMBL" id="FNFT01000006">
    <property type="protein sequence ID" value="SDK26541.1"/>
    <property type="molecule type" value="Genomic_DNA"/>
</dbReference>
<dbReference type="STRING" id="2200.GCA_001571405_00334"/>
<accession>A0A1G9AGY9</accession>
<proteinExistence type="predicted"/>
<dbReference type="RefSeq" id="WP_066954504.1">
    <property type="nucleotide sequence ID" value="NZ_BCNX01000003.1"/>
</dbReference>
<keyword evidence="2" id="KW-0812">Transmembrane</keyword>
<feature type="transmembrane region" description="Helical" evidence="2">
    <location>
        <begin position="7"/>
        <end position="24"/>
    </location>
</feature>
<gene>
    <name evidence="3" type="ORF">SAMN04488571_10653</name>
</gene>
<dbReference type="OrthoDB" id="107745at2157"/>